<dbReference type="EMBL" id="JAOVZO020000020">
    <property type="protein sequence ID" value="MDC8015134.1"/>
    <property type="molecule type" value="Genomic_DNA"/>
</dbReference>
<gene>
    <name evidence="1" type="ORF">OD750_021530</name>
</gene>
<dbReference type="RefSeq" id="WP_263544156.1">
    <property type="nucleotide sequence ID" value="NZ_JAOVZO020000020.1"/>
</dbReference>
<proteinExistence type="predicted"/>
<organism evidence="1 2">
    <name type="scientific">Tahibacter soli</name>
    <dbReference type="NCBI Taxonomy" id="2983605"/>
    <lineage>
        <taxon>Bacteria</taxon>
        <taxon>Pseudomonadati</taxon>
        <taxon>Pseudomonadota</taxon>
        <taxon>Gammaproteobacteria</taxon>
        <taxon>Lysobacterales</taxon>
        <taxon>Rhodanobacteraceae</taxon>
        <taxon>Tahibacter</taxon>
    </lineage>
</organism>
<reference evidence="1" key="1">
    <citation type="submission" date="2023-02" db="EMBL/GenBank/DDBJ databases">
        <title>Tahibacter soli sp. nov. isolated from soil.</title>
        <authorList>
            <person name="Baek J.H."/>
            <person name="Lee J.K."/>
            <person name="Choi D.G."/>
            <person name="Jeon C.O."/>
        </authorList>
    </citation>
    <scope>NUCLEOTIDE SEQUENCE</scope>
    <source>
        <strain evidence="1">BL</strain>
    </source>
</reference>
<evidence type="ECO:0000313" key="2">
    <source>
        <dbReference type="Proteomes" id="UP001139971"/>
    </source>
</evidence>
<sequence>MSSNPNALSFPRRQLDLRTRLIVAGVTALAFSLPSLGHSATLNRHAIVLADSDATAAEIGTGYAARGFTIDRAASAKADVVGRAEDVAAAARELIASGVDSADITIVAAGDATSTAVLASALLGRLDVNYVLVGGCDPTLANNYRFRPSGRMLSLIEPGSNRSCRSQWTNAPRVSQRRELAIADSASVWKHADAFNAMVQWSEGEYLEAQTKLVATTAR</sequence>
<keyword evidence="2" id="KW-1185">Reference proteome</keyword>
<accession>A0A9X4BMC2</accession>
<name>A0A9X4BMC2_9GAMM</name>
<comment type="caution">
    <text evidence="1">The sequence shown here is derived from an EMBL/GenBank/DDBJ whole genome shotgun (WGS) entry which is preliminary data.</text>
</comment>
<evidence type="ECO:0000313" key="1">
    <source>
        <dbReference type="EMBL" id="MDC8015134.1"/>
    </source>
</evidence>
<dbReference type="AlphaFoldDB" id="A0A9X4BMC2"/>
<protein>
    <submittedName>
        <fullName evidence="1">Uncharacterized protein</fullName>
    </submittedName>
</protein>
<dbReference type="Proteomes" id="UP001139971">
    <property type="component" value="Unassembled WGS sequence"/>
</dbReference>